<dbReference type="AlphaFoldDB" id="A0A2P6QAJ6"/>
<protein>
    <submittedName>
        <fullName evidence="1">Uncharacterized protein</fullName>
    </submittedName>
</protein>
<gene>
    <name evidence="1" type="ORF">RchiOBHm_Chr5g0032941</name>
</gene>
<organism evidence="1 2">
    <name type="scientific">Rosa chinensis</name>
    <name type="common">China rose</name>
    <dbReference type="NCBI Taxonomy" id="74649"/>
    <lineage>
        <taxon>Eukaryota</taxon>
        <taxon>Viridiplantae</taxon>
        <taxon>Streptophyta</taxon>
        <taxon>Embryophyta</taxon>
        <taxon>Tracheophyta</taxon>
        <taxon>Spermatophyta</taxon>
        <taxon>Magnoliopsida</taxon>
        <taxon>eudicotyledons</taxon>
        <taxon>Gunneridae</taxon>
        <taxon>Pentapetalae</taxon>
        <taxon>rosids</taxon>
        <taxon>fabids</taxon>
        <taxon>Rosales</taxon>
        <taxon>Rosaceae</taxon>
        <taxon>Rosoideae</taxon>
        <taxon>Rosoideae incertae sedis</taxon>
        <taxon>Rosa</taxon>
    </lineage>
</organism>
<keyword evidence="2" id="KW-1185">Reference proteome</keyword>
<proteinExistence type="predicted"/>
<comment type="caution">
    <text evidence="1">The sequence shown here is derived from an EMBL/GenBank/DDBJ whole genome shotgun (WGS) entry which is preliminary data.</text>
</comment>
<evidence type="ECO:0000313" key="2">
    <source>
        <dbReference type="Proteomes" id="UP000238479"/>
    </source>
</evidence>
<sequence length="72" mass="7992">MFSSPLLSLSTLWHDNSTLSLVSPLTNTGSIIDHSPCEGKFVLWISNSNSLLNRAKTKPKIDRRRDPGTILL</sequence>
<dbReference type="EMBL" id="PDCK01000043">
    <property type="protein sequence ID" value="PRQ31206.1"/>
    <property type="molecule type" value="Genomic_DNA"/>
</dbReference>
<accession>A0A2P6QAJ6</accession>
<reference evidence="1 2" key="1">
    <citation type="journal article" date="2018" name="Nat. Genet.">
        <title>The Rosa genome provides new insights in the design of modern roses.</title>
        <authorList>
            <person name="Bendahmane M."/>
        </authorList>
    </citation>
    <scope>NUCLEOTIDE SEQUENCE [LARGE SCALE GENOMIC DNA]</scope>
    <source>
        <strain evidence="2">cv. Old Blush</strain>
    </source>
</reference>
<evidence type="ECO:0000313" key="1">
    <source>
        <dbReference type="EMBL" id="PRQ31206.1"/>
    </source>
</evidence>
<dbReference type="Gramene" id="PRQ31206">
    <property type="protein sequence ID" value="PRQ31206"/>
    <property type="gene ID" value="RchiOBHm_Chr5g0032941"/>
</dbReference>
<dbReference type="Proteomes" id="UP000238479">
    <property type="component" value="Chromosome 5"/>
</dbReference>
<name>A0A2P6QAJ6_ROSCH</name>